<sequence length="79" mass="8342">MGQRRRTQAAAMTVAATPIVRRVEEDHEFTGLRVEEDHHPSSVAVLNHTSVAGSSEVGRYGKGNGTVAGGKAENRTGKG</sequence>
<gene>
    <name evidence="2" type="ORF">SO802_009015</name>
</gene>
<evidence type="ECO:0000256" key="1">
    <source>
        <dbReference type="SAM" id="MobiDB-lite"/>
    </source>
</evidence>
<feature type="region of interest" description="Disordered" evidence="1">
    <location>
        <begin position="55"/>
        <end position="79"/>
    </location>
</feature>
<keyword evidence="3" id="KW-1185">Reference proteome</keyword>
<dbReference type="Proteomes" id="UP001459277">
    <property type="component" value="Unassembled WGS sequence"/>
</dbReference>
<evidence type="ECO:0000313" key="2">
    <source>
        <dbReference type="EMBL" id="KAL0007513.1"/>
    </source>
</evidence>
<organism evidence="2 3">
    <name type="scientific">Lithocarpus litseifolius</name>
    <dbReference type="NCBI Taxonomy" id="425828"/>
    <lineage>
        <taxon>Eukaryota</taxon>
        <taxon>Viridiplantae</taxon>
        <taxon>Streptophyta</taxon>
        <taxon>Embryophyta</taxon>
        <taxon>Tracheophyta</taxon>
        <taxon>Spermatophyta</taxon>
        <taxon>Magnoliopsida</taxon>
        <taxon>eudicotyledons</taxon>
        <taxon>Gunneridae</taxon>
        <taxon>Pentapetalae</taxon>
        <taxon>rosids</taxon>
        <taxon>fabids</taxon>
        <taxon>Fagales</taxon>
        <taxon>Fagaceae</taxon>
        <taxon>Lithocarpus</taxon>
    </lineage>
</organism>
<accession>A0AAW2DCT0</accession>
<evidence type="ECO:0000313" key="3">
    <source>
        <dbReference type="Proteomes" id="UP001459277"/>
    </source>
</evidence>
<reference evidence="2 3" key="1">
    <citation type="submission" date="2024-01" db="EMBL/GenBank/DDBJ databases">
        <title>A telomere-to-telomere, gap-free genome of sweet tea (Lithocarpus litseifolius).</title>
        <authorList>
            <person name="Zhou J."/>
        </authorList>
    </citation>
    <scope>NUCLEOTIDE SEQUENCE [LARGE SCALE GENOMIC DNA]</scope>
    <source>
        <strain evidence="2">Zhou-2022a</strain>
        <tissue evidence="2">Leaf</tissue>
    </source>
</reference>
<dbReference type="EMBL" id="JAZDWU010000003">
    <property type="protein sequence ID" value="KAL0007513.1"/>
    <property type="molecule type" value="Genomic_DNA"/>
</dbReference>
<comment type="caution">
    <text evidence="2">The sequence shown here is derived from an EMBL/GenBank/DDBJ whole genome shotgun (WGS) entry which is preliminary data.</text>
</comment>
<dbReference type="AlphaFoldDB" id="A0AAW2DCT0"/>
<name>A0AAW2DCT0_9ROSI</name>
<protein>
    <submittedName>
        <fullName evidence="2">Uncharacterized protein</fullName>
    </submittedName>
</protein>
<proteinExistence type="predicted"/>